<evidence type="ECO:0000256" key="5">
    <source>
        <dbReference type="ARBA" id="ARBA00022801"/>
    </source>
</evidence>
<keyword evidence="5 10" id="KW-0378">Hydrolase</keyword>
<dbReference type="FunFam" id="3.40.50.1820:FF:000107">
    <property type="entry name" value="Palmitoyl-protein thioesterase 1"/>
    <property type="match status" value="1"/>
</dbReference>
<evidence type="ECO:0000256" key="3">
    <source>
        <dbReference type="ARBA" id="ARBA00014212"/>
    </source>
</evidence>
<gene>
    <name evidence="10" type="ORF">K470DRAFT_276003</name>
</gene>
<organism evidence="10 11">
    <name type="scientific">Piedraia hortae CBS 480.64</name>
    <dbReference type="NCBI Taxonomy" id="1314780"/>
    <lineage>
        <taxon>Eukaryota</taxon>
        <taxon>Fungi</taxon>
        <taxon>Dikarya</taxon>
        <taxon>Ascomycota</taxon>
        <taxon>Pezizomycotina</taxon>
        <taxon>Dothideomycetes</taxon>
        <taxon>Dothideomycetidae</taxon>
        <taxon>Capnodiales</taxon>
        <taxon>Piedraiaceae</taxon>
        <taxon>Piedraia</taxon>
    </lineage>
</organism>
<keyword evidence="7" id="KW-0325">Glycoprotein</keyword>
<dbReference type="InterPro" id="IPR029058">
    <property type="entry name" value="AB_hydrolase_fold"/>
</dbReference>
<dbReference type="PANTHER" id="PTHR11247">
    <property type="entry name" value="PALMITOYL-PROTEIN THIOESTERASE/DOLICHYLDIPHOSPHATASE 1"/>
    <property type="match status" value="1"/>
</dbReference>
<evidence type="ECO:0000313" key="10">
    <source>
        <dbReference type="EMBL" id="KAF2861589.1"/>
    </source>
</evidence>
<dbReference type="InterPro" id="IPR002472">
    <property type="entry name" value="Palm_thioest"/>
</dbReference>
<dbReference type="Proteomes" id="UP000799421">
    <property type="component" value="Unassembled WGS sequence"/>
</dbReference>
<keyword evidence="11" id="KW-1185">Reference proteome</keyword>
<evidence type="ECO:0000256" key="2">
    <source>
        <dbReference type="ARBA" id="ARBA00012423"/>
    </source>
</evidence>
<evidence type="ECO:0000256" key="6">
    <source>
        <dbReference type="ARBA" id="ARBA00023157"/>
    </source>
</evidence>
<reference evidence="10" key="1">
    <citation type="journal article" date="2020" name="Stud. Mycol.">
        <title>101 Dothideomycetes genomes: a test case for predicting lifestyles and emergence of pathogens.</title>
        <authorList>
            <person name="Haridas S."/>
            <person name="Albert R."/>
            <person name="Binder M."/>
            <person name="Bloem J."/>
            <person name="Labutti K."/>
            <person name="Salamov A."/>
            <person name="Andreopoulos B."/>
            <person name="Baker S."/>
            <person name="Barry K."/>
            <person name="Bills G."/>
            <person name="Bluhm B."/>
            <person name="Cannon C."/>
            <person name="Castanera R."/>
            <person name="Culley D."/>
            <person name="Daum C."/>
            <person name="Ezra D."/>
            <person name="Gonzalez J."/>
            <person name="Henrissat B."/>
            <person name="Kuo A."/>
            <person name="Liang C."/>
            <person name="Lipzen A."/>
            <person name="Lutzoni F."/>
            <person name="Magnuson J."/>
            <person name="Mondo S."/>
            <person name="Nolan M."/>
            <person name="Ohm R."/>
            <person name="Pangilinan J."/>
            <person name="Park H.-J."/>
            <person name="Ramirez L."/>
            <person name="Alfaro M."/>
            <person name="Sun H."/>
            <person name="Tritt A."/>
            <person name="Yoshinaga Y."/>
            <person name="Zwiers L.-H."/>
            <person name="Turgeon B."/>
            <person name="Goodwin S."/>
            <person name="Spatafora J."/>
            <person name="Crous P."/>
            <person name="Grigoriev I."/>
        </authorList>
    </citation>
    <scope>NUCLEOTIDE SEQUENCE</scope>
    <source>
        <strain evidence="10">CBS 480.64</strain>
    </source>
</reference>
<dbReference type="OrthoDB" id="10263094at2759"/>
<keyword evidence="4 9" id="KW-0732">Signal</keyword>
<dbReference type="EC" id="3.1.2.22" evidence="2"/>
<dbReference type="GO" id="GO:0008474">
    <property type="term" value="F:palmitoyl-(protein) hydrolase activity"/>
    <property type="evidence" value="ECO:0007669"/>
    <property type="project" value="UniProtKB-EC"/>
</dbReference>
<evidence type="ECO:0000313" key="11">
    <source>
        <dbReference type="Proteomes" id="UP000799421"/>
    </source>
</evidence>
<evidence type="ECO:0000256" key="7">
    <source>
        <dbReference type="ARBA" id="ARBA00023180"/>
    </source>
</evidence>
<feature type="chain" id="PRO_5025654806" description="Palmitoyl-protein thioesterase 1" evidence="9">
    <location>
        <begin position="17"/>
        <end position="313"/>
    </location>
</feature>
<evidence type="ECO:0000256" key="4">
    <source>
        <dbReference type="ARBA" id="ARBA00022729"/>
    </source>
</evidence>
<name>A0A6A7C3H6_9PEZI</name>
<comment type="similarity">
    <text evidence="1">Belongs to the palmitoyl-protein thioesterase family.</text>
</comment>
<dbReference type="AlphaFoldDB" id="A0A6A7C3H6"/>
<dbReference type="PRINTS" id="PR00414">
    <property type="entry name" value="PPTHIESTRASE"/>
</dbReference>
<accession>A0A6A7C3H6</accession>
<evidence type="ECO:0000256" key="8">
    <source>
        <dbReference type="ARBA" id="ARBA00031934"/>
    </source>
</evidence>
<evidence type="ECO:0000256" key="1">
    <source>
        <dbReference type="ARBA" id="ARBA00010758"/>
    </source>
</evidence>
<dbReference type="SUPFAM" id="SSF53474">
    <property type="entry name" value="alpha/beta-Hydrolases"/>
    <property type="match status" value="1"/>
</dbReference>
<proteinExistence type="inferred from homology"/>
<dbReference type="Pfam" id="PF02089">
    <property type="entry name" value="Palm_thioest"/>
    <property type="match status" value="1"/>
</dbReference>
<keyword evidence="6" id="KW-1015">Disulfide bond</keyword>
<sequence>MRLPTLLLPLALPTLATSPLPLIIWHGLGDTYTAPGLHEVGQFAQKTHPGTYIHYIHLSDDSSRDRSSSFLGNITTQLTTVCAQLHSNKNLLSRDGKTLRVDALGFSQGGQLLRGLLQRCEGLSIRSLVTFGSQHNGITQFQACGAYDVLCKGAMALVGAQVWGPAAQGHVVPAQYFRPVDAKTGHPPREFFEYSNFLADVNNERESKDWRYKTAIAGLEQFVMFVFGEDELVVPKESGWFGEVNVTTGEVVSVREREVYKRDWLGLRVLDERGGLVFRTTPGRHMELTGEVIREVCERYFGGERAVGFREFL</sequence>
<dbReference type="EMBL" id="MU005971">
    <property type="protein sequence ID" value="KAF2861589.1"/>
    <property type="molecule type" value="Genomic_DNA"/>
</dbReference>
<dbReference type="Gene3D" id="3.40.50.1820">
    <property type="entry name" value="alpha/beta hydrolase"/>
    <property type="match status" value="1"/>
</dbReference>
<protein>
    <recommendedName>
        <fullName evidence="3">Palmitoyl-protein thioesterase 1</fullName>
        <ecNumber evidence="2">3.1.2.22</ecNumber>
    </recommendedName>
    <alternativeName>
        <fullName evidence="8">Palmitoyl-protein hydrolase 1</fullName>
    </alternativeName>
</protein>
<feature type="signal peptide" evidence="9">
    <location>
        <begin position="1"/>
        <end position="16"/>
    </location>
</feature>
<evidence type="ECO:0000256" key="9">
    <source>
        <dbReference type="SAM" id="SignalP"/>
    </source>
</evidence>
<dbReference type="PANTHER" id="PTHR11247:SF8">
    <property type="entry name" value="PALMITOYL-PROTEIN THIOESTERASE 1"/>
    <property type="match status" value="1"/>
</dbReference>